<sequence length="148" mass="16515">MLSIALRKTPNYITTRSFKNYRAEQFSNDIAHIPWNTVGCVMESVDGKVNAFNDLFLTCLDNHAPIKTVKLKRKPNPSITSEDCLSDKPGKLQITKQVDPASVLVYFDNSKETALSVDASNISLVAVIMQEHRPDAFSLKNCLGEDVR</sequence>
<protein>
    <recommendedName>
        <fullName evidence="3">Reverse transcriptase/retrotransposon-derived protein RNase H-like domain-containing protein</fullName>
    </recommendedName>
</protein>
<evidence type="ECO:0000313" key="1">
    <source>
        <dbReference type="EMBL" id="CAH3144027.1"/>
    </source>
</evidence>
<evidence type="ECO:0000313" key="2">
    <source>
        <dbReference type="Proteomes" id="UP001159405"/>
    </source>
</evidence>
<accession>A0ABN8PHH9</accession>
<organism evidence="1 2">
    <name type="scientific">Porites lobata</name>
    <dbReference type="NCBI Taxonomy" id="104759"/>
    <lineage>
        <taxon>Eukaryota</taxon>
        <taxon>Metazoa</taxon>
        <taxon>Cnidaria</taxon>
        <taxon>Anthozoa</taxon>
        <taxon>Hexacorallia</taxon>
        <taxon>Scleractinia</taxon>
        <taxon>Fungiina</taxon>
        <taxon>Poritidae</taxon>
        <taxon>Porites</taxon>
    </lineage>
</organism>
<name>A0ABN8PHH9_9CNID</name>
<dbReference type="EMBL" id="CALNXK010000072">
    <property type="protein sequence ID" value="CAH3144027.1"/>
    <property type="molecule type" value="Genomic_DNA"/>
</dbReference>
<evidence type="ECO:0008006" key="3">
    <source>
        <dbReference type="Google" id="ProtNLM"/>
    </source>
</evidence>
<comment type="caution">
    <text evidence="1">The sequence shown here is derived from an EMBL/GenBank/DDBJ whole genome shotgun (WGS) entry which is preliminary data.</text>
</comment>
<gene>
    <name evidence="1" type="ORF">PLOB_00043718</name>
</gene>
<proteinExistence type="predicted"/>
<reference evidence="1 2" key="1">
    <citation type="submission" date="2022-05" db="EMBL/GenBank/DDBJ databases">
        <authorList>
            <consortium name="Genoscope - CEA"/>
            <person name="William W."/>
        </authorList>
    </citation>
    <scope>NUCLEOTIDE SEQUENCE [LARGE SCALE GENOMIC DNA]</scope>
</reference>
<keyword evidence="2" id="KW-1185">Reference proteome</keyword>
<dbReference type="Proteomes" id="UP001159405">
    <property type="component" value="Unassembled WGS sequence"/>
</dbReference>